<dbReference type="PANTHER" id="PTHR38445">
    <property type="entry name" value="HTH-TYPE TRANSCRIPTIONAL REPRESSOR YTRA"/>
    <property type="match status" value="1"/>
</dbReference>
<reference evidence="6" key="1">
    <citation type="journal article" date="2019" name="Int. J. Syst. Evol. Microbiol.">
        <title>The Global Catalogue of Microorganisms (GCM) 10K type strain sequencing project: providing services to taxonomists for standard genome sequencing and annotation.</title>
        <authorList>
            <consortium name="The Broad Institute Genomics Platform"/>
            <consortium name="The Broad Institute Genome Sequencing Center for Infectious Disease"/>
            <person name="Wu L."/>
            <person name="Ma J."/>
        </authorList>
    </citation>
    <scope>NUCLEOTIDE SEQUENCE [LARGE SCALE GENOMIC DNA]</scope>
    <source>
        <strain evidence="6">JCM 19635</strain>
    </source>
</reference>
<dbReference type="Proteomes" id="UP001596513">
    <property type="component" value="Unassembled WGS sequence"/>
</dbReference>
<accession>A0ABW2U396</accession>
<dbReference type="InterPro" id="IPR036388">
    <property type="entry name" value="WH-like_DNA-bd_sf"/>
</dbReference>
<dbReference type="SUPFAM" id="SSF46785">
    <property type="entry name" value="Winged helix' DNA-binding domain"/>
    <property type="match status" value="1"/>
</dbReference>
<dbReference type="InterPro" id="IPR036390">
    <property type="entry name" value="WH_DNA-bd_sf"/>
</dbReference>
<organism evidence="5 6">
    <name type="scientific">Hymenobacter humi</name>
    <dbReference type="NCBI Taxonomy" id="1411620"/>
    <lineage>
        <taxon>Bacteria</taxon>
        <taxon>Pseudomonadati</taxon>
        <taxon>Bacteroidota</taxon>
        <taxon>Cytophagia</taxon>
        <taxon>Cytophagales</taxon>
        <taxon>Hymenobacteraceae</taxon>
        <taxon>Hymenobacter</taxon>
    </lineage>
</organism>
<dbReference type="Pfam" id="PF00392">
    <property type="entry name" value="GntR"/>
    <property type="match status" value="1"/>
</dbReference>
<gene>
    <name evidence="5" type="ORF">ACFQT0_10855</name>
</gene>
<evidence type="ECO:0000256" key="2">
    <source>
        <dbReference type="ARBA" id="ARBA00023125"/>
    </source>
</evidence>
<evidence type="ECO:0000313" key="5">
    <source>
        <dbReference type="EMBL" id="MFC7667830.1"/>
    </source>
</evidence>
<dbReference type="PANTHER" id="PTHR38445:SF10">
    <property type="entry name" value="GNTR-FAMILY TRANSCRIPTIONAL REGULATOR"/>
    <property type="match status" value="1"/>
</dbReference>
<feature type="domain" description="HTH gntR-type" evidence="4">
    <location>
        <begin position="7"/>
        <end position="75"/>
    </location>
</feature>
<sequence length="132" mass="15155">MEFNENEAIYLQIAGYVSEHILRGQWPPDDKIPSVRELAGDLQVNPNTVMRTYEHLQGQQVIYNKRGIGFFVAPDGARRVQEQRKARFLQQELPAFFRTIRLLGVGLPEIEQRYALFLAEHSESEPATLAQS</sequence>
<dbReference type="InterPro" id="IPR000524">
    <property type="entry name" value="Tscrpt_reg_HTH_GntR"/>
</dbReference>
<dbReference type="EMBL" id="JBHTEK010000001">
    <property type="protein sequence ID" value="MFC7667830.1"/>
    <property type="molecule type" value="Genomic_DNA"/>
</dbReference>
<name>A0ABW2U396_9BACT</name>
<dbReference type="RefSeq" id="WP_380202672.1">
    <property type="nucleotide sequence ID" value="NZ_JBHTEK010000001.1"/>
</dbReference>
<keyword evidence="2" id="KW-0238">DNA-binding</keyword>
<evidence type="ECO:0000256" key="3">
    <source>
        <dbReference type="ARBA" id="ARBA00023163"/>
    </source>
</evidence>
<evidence type="ECO:0000313" key="6">
    <source>
        <dbReference type="Proteomes" id="UP001596513"/>
    </source>
</evidence>
<dbReference type="Gene3D" id="1.10.10.10">
    <property type="entry name" value="Winged helix-like DNA-binding domain superfamily/Winged helix DNA-binding domain"/>
    <property type="match status" value="1"/>
</dbReference>
<dbReference type="Gene3D" id="1.10.287.100">
    <property type="match status" value="1"/>
</dbReference>
<comment type="caution">
    <text evidence="5">The sequence shown here is derived from an EMBL/GenBank/DDBJ whole genome shotgun (WGS) entry which is preliminary data.</text>
</comment>
<keyword evidence="6" id="KW-1185">Reference proteome</keyword>
<protein>
    <submittedName>
        <fullName evidence="5">GntR family transcriptional regulator</fullName>
    </submittedName>
</protein>
<keyword evidence="3" id="KW-0804">Transcription</keyword>
<evidence type="ECO:0000259" key="4">
    <source>
        <dbReference type="PROSITE" id="PS50949"/>
    </source>
</evidence>
<dbReference type="SMART" id="SM00345">
    <property type="entry name" value="HTH_GNTR"/>
    <property type="match status" value="1"/>
</dbReference>
<dbReference type="CDD" id="cd07377">
    <property type="entry name" value="WHTH_GntR"/>
    <property type="match status" value="1"/>
</dbReference>
<proteinExistence type="predicted"/>
<evidence type="ECO:0000256" key="1">
    <source>
        <dbReference type="ARBA" id="ARBA00023015"/>
    </source>
</evidence>
<dbReference type="PROSITE" id="PS50949">
    <property type="entry name" value="HTH_GNTR"/>
    <property type="match status" value="1"/>
</dbReference>
<keyword evidence="1" id="KW-0805">Transcription regulation</keyword>